<sequence length="48" mass="5373">MQLSSTITTAMSVVGYAYLAYQMANLLVNIIWACTDEEFKLAIKKKLS</sequence>
<protein>
    <submittedName>
        <fullName evidence="1">Uncharacterized protein</fullName>
    </submittedName>
</protein>
<proteinExistence type="predicted"/>
<evidence type="ECO:0000313" key="1">
    <source>
        <dbReference type="EMBL" id="MBO1915637.1"/>
    </source>
</evidence>
<comment type="caution">
    <text evidence="1">The sequence shown here is derived from an EMBL/GenBank/DDBJ whole genome shotgun (WGS) entry which is preliminary data.</text>
</comment>
<reference evidence="1" key="1">
    <citation type="submission" date="2021-03" db="EMBL/GenBank/DDBJ databases">
        <title>Molecular epidemiology and mechanisms of colistin and carbapenem resistance in Enterobacteriaceae from clinical isolates, the environment and porcine samples in Pretoria, South Africa.</title>
        <authorList>
            <person name="Bogoshi D."/>
            <person name="Mbelle N.M."/>
            <person name="Naidoo V."/>
            <person name="Osei Sekyere J."/>
        </authorList>
    </citation>
    <scope>NUCLEOTIDE SEQUENCE</scope>
    <source>
        <strain evidence="1">C052</strain>
    </source>
</reference>
<dbReference type="AlphaFoldDB" id="A0A939NG24"/>
<organism evidence="1 2">
    <name type="scientific">Providencia rettgeri</name>
    <dbReference type="NCBI Taxonomy" id="587"/>
    <lineage>
        <taxon>Bacteria</taxon>
        <taxon>Pseudomonadati</taxon>
        <taxon>Pseudomonadota</taxon>
        <taxon>Gammaproteobacteria</taxon>
        <taxon>Enterobacterales</taxon>
        <taxon>Morganellaceae</taxon>
        <taxon>Providencia</taxon>
    </lineage>
</organism>
<gene>
    <name evidence="1" type="ORF">J4727_00175</name>
</gene>
<dbReference type="Proteomes" id="UP000664477">
    <property type="component" value="Unassembled WGS sequence"/>
</dbReference>
<name>A0A939NG24_PRORE</name>
<dbReference type="EMBL" id="JAGETQ010000001">
    <property type="protein sequence ID" value="MBO1915637.1"/>
    <property type="molecule type" value="Genomic_DNA"/>
</dbReference>
<evidence type="ECO:0000313" key="2">
    <source>
        <dbReference type="Proteomes" id="UP000664477"/>
    </source>
</evidence>
<accession>A0A939NG24</accession>